<sequence>MTKIRPLKTLARERPLPNIFNFYTLISVLGQFAVHLTALIYVVNEAHKRIPP</sequence>
<dbReference type="AlphaFoldDB" id="A0A8S3DNS5"/>
<dbReference type="EMBL" id="CAJOBJ010192477">
    <property type="protein sequence ID" value="CAF4958726.1"/>
    <property type="molecule type" value="Genomic_DNA"/>
</dbReference>
<evidence type="ECO:0000313" key="4">
    <source>
        <dbReference type="EMBL" id="CAF4985256.1"/>
    </source>
</evidence>
<gene>
    <name evidence="2" type="ORF">BYL167_LOCUS33582</name>
    <name evidence="3" type="ORF">GIL414_LOCUS54729</name>
    <name evidence="4" type="ORF">SMN809_LOCUS55957</name>
</gene>
<feature type="transmembrane region" description="Helical" evidence="1">
    <location>
        <begin position="20"/>
        <end position="43"/>
    </location>
</feature>
<dbReference type="Proteomes" id="UP000681720">
    <property type="component" value="Unassembled WGS sequence"/>
</dbReference>
<comment type="caution">
    <text evidence="4">The sequence shown here is derived from an EMBL/GenBank/DDBJ whole genome shotgun (WGS) entry which is preliminary data.</text>
</comment>
<organism evidence="4 5">
    <name type="scientific">Rotaria magnacalcarata</name>
    <dbReference type="NCBI Taxonomy" id="392030"/>
    <lineage>
        <taxon>Eukaryota</taxon>
        <taxon>Metazoa</taxon>
        <taxon>Spiralia</taxon>
        <taxon>Gnathifera</taxon>
        <taxon>Rotifera</taxon>
        <taxon>Eurotatoria</taxon>
        <taxon>Bdelloidea</taxon>
        <taxon>Philodinida</taxon>
        <taxon>Philodinidae</taxon>
        <taxon>Rotaria</taxon>
    </lineage>
</organism>
<evidence type="ECO:0000313" key="2">
    <source>
        <dbReference type="EMBL" id="CAF4447161.1"/>
    </source>
</evidence>
<protein>
    <submittedName>
        <fullName evidence="4">Uncharacterized protein</fullName>
    </submittedName>
</protein>
<name>A0A8S3DNS5_9BILA</name>
<dbReference type="EMBL" id="CAJOBI010198998">
    <property type="protein sequence ID" value="CAF4985256.1"/>
    <property type="molecule type" value="Genomic_DNA"/>
</dbReference>
<dbReference type="Proteomes" id="UP000676336">
    <property type="component" value="Unassembled WGS sequence"/>
</dbReference>
<dbReference type="Proteomes" id="UP000681967">
    <property type="component" value="Unassembled WGS sequence"/>
</dbReference>
<evidence type="ECO:0000256" key="1">
    <source>
        <dbReference type="SAM" id="Phobius"/>
    </source>
</evidence>
<reference evidence="4" key="1">
    <citation type="submission" date="2021-02" db="EMBL/GenBank/DDBJ databases">
        <authorList>
            <person name="Nowell W R."/>
        </authorList>
    </citation>
    <scope>NUCLEOTIDE SEQUENCE</scope>
</reference>
<evidence type="ECO:0000313" key="5">
    <source>
        <dbReference type="Proteomes" id="UP000676336"/>
    </source>
</evidence>
<keyword evidence="1" id="KW-1133">Transmembrane helix</keyword>
<dbReference type="EMBL" id="CAJOBH010065710">
    <property type="protein sequence ID" value="CAF4447161.1"/>
    <property type="molecule type" value="Genomic_DNA"/>
</dbReference>
<accession>A0A8S3DNS5</accession>
<proteinExistence type="predicted"/>
<evidence type="ECO:0000313" key="3">
    <source>
        <dbReference type="EMBL" id="CAF4958726.1"/>
    </source>
</evidence>
<feature type="non-terminal residue" evidence="4">
    <location>
        <position position="1"/>
    </location>
</feature>
<keyword evidence="1" id="KW-0812">Transmembrane</keyword>
<keyword evidence="1" id="KW-0472">Membrane</keyword>